<evidence type="ECO:0000256" key="3">
    <source>
        <dbReference type="ARBA" id="ARBA00022448"/>
    </source>
</evidence>
<comment type="subcellular location">
    <subcellularLocation>
        <location evidence="1 9">Cell outer membrane</location>
        <topology evidence="1 9">Multi-pass membrane protein</topology>
    </subcellularLocation>
</comment>
<dbReference type="Pfam" id="PF13953">
    <property type="entry name" value="PapC_C"/>
    <property type="match status" value="1"/>
</dbReference>
<comment type="similarity">
    <text evidence="2 9">Belongs to the fimbrial export usher family.</text>
</comment>
<dbReference type="Gene3D" id="2.60.40.2610">
    <property type="entry name" value="Outer membrane usher protein FimD, plug domain"/>
    <property type="match status" value="1"/>
</dbReference>
<evidence type="ECO:0000256" key="6">
    <source>
        <dbReference type="ARBA" id="ARBA00022729"/>
    </source>
</evidence>
<evidence type="ECO:0000256" key="5">
    <source>
        <dbReference type="ARBA" id="ARBA00022692"/>
    </source>
</evidence>
<keyword evidence="7 9" id="KW-0472">Membrane</keyword>
<dbReference type="GO" id="GO:0009279">
    <property type="term" value="C:cell outer membrane"/>
    <property type="evidence" value="ECO:0007669"/>
    <property type="project" value="UniProtKB-SubCell"/>
</dbReference>
<evidence type="ECO:0000256" key="1">
    <source>
        <dbReference type="ARBA" id="ARBA00004571"/>
    </source>
</evidence>
<dbReference type="SUPFAM" id="SSF141729">
    <property type="entry name" value="FimD N-terminal domain-like"/>
    <property type="match status" value="1"/>
</dbReference>
<evidence type="ECO:0000256" key="2">
    <source>
        <dbReference type="ARBA" id="ARBA00008064"/>
    </source>
</evidence>
<evidence type="ECO:0000259" key="12">
    <source>
        <dbReference type="Pfam" id="PF13954"/>
    </source>
</evidence>
<protein>
    <submittedName>
        <fullName evidence="13">Fimbrial biogenesis outer membrane usher protein</fullName>
    </submittedName>
</protein>
<dbReference type="InterPro" id="IPR042186">
    <property type="entry name" value="FimD_plug_dom"/>
</dbReference>
<accession>A0A4R4KG15</accession>
<dbReference type="OrthoDB" id="6554712at2"/>
<evidence type="ECO:0000259" key="11">
    <source>
        <dbReference type="Pfam" id="PF13953"/>
    </source>
</evidence>
<comment type="caution">
    <text evidence="13">The sequence shown here is derived from an EMBL/GenBank/DDBJ whole genome shotgun (WGS) entry which is preliminary data.</text>
</comment>
<proteinExistence type="inferred from homology"/>
<keyword evidence="3 9" id="KW-0813">Transport</keyword>
<dbReference type="InterPro" id="IPR025949">
    <property type="entry name" value="PapC-like_C"/>
</dbReference>
<feature type="domain" description="PapC N-terminal" evidence="12">
    <location>
        <begin position="21"/>
        <end position="168"/>
    </location>
</feature>
<feature type="domain" description="PapC-like C-terminal" evidence="11">
    <location>
        <begin position="756"/>
        <end position="817"/>
    </location>
</feature>
<keyword evidence="9" id="KW-1029">Fimbrium biogenesis</keyword>
<evidence type="ECO:0000256" key="7">
    <source>
        <dbReference type="ARBA" id="ARBA00023136"/>
    </source>
</evidence>
<evidence type="ECO:0000256" key="4">
    <source>
        <dbReference type="ARBA" id="ARBA00022452"/>
    </source>
</evidence>
<name>A0A4R4KG15_PSEVA</name>
<feature type="region of interest" description="Disordered" evidence="10">
    <location>
        <begin position="414"/>
        <end position="439"/>
    </location>
</feature>
<dbReference type="Proteomes" id="UP000295254">
    <property type="component" value="Unassembled WGS sequence"/>
</dbReference>
<dbReference type="Pfam" id="PF00577">
    <property type="entry name" value="Usher"/>
    <property type="match status" value="1"/>
</dbReference>
<keyword evidence="14" id="KW-1185">Reference proteome</keyword>
<dbReference type="Gene3D" id="2.60.40.3110">
    <property type="match status" value="1"/>
</dbReference>
<dbReference type="AlphaFoldDB" id="A0A4R4KG15"/>
<dbReference type="InterPro" id="IPR037224">
    <property type="entry name" value="PapC_N_sf"/>
</dbReference>
<organism evidence="13 14">
    <name type="scientific">Pseudomonas vancouverensis</name>
    <dbReference type="NCBI Taxonomy" id="95300"/>
    <lineage>
        <taxon>Bacteria</taxon>
        <taxon>Pseudomonadati</taxon>
        <taxon>Pseudomonadota</taxon>
        <taxon>Gammaproteobacteria</taxon>
        <taxon>Pseudomonadales</taxon>
        <taxon>Pseudomonadaceae</taxon>
        <taxon>Pseudomonas</taxon>
    </lineage>
</organism>
<dbReference type="Gene3D" id="2.60.40.2070">
    <property type="match status" value="1"/>
</dbReference>
<evidence type="ECO:0000256" key="8">
    <source>
        <dbReference type="ARBA" id="ARBA00023237"/>
    </source>
</evidence>
<evidence type="ECO:0000313" key="14">
    <source>
        <dbReference type="Proteomes" id="UP000295254"/>
    </source>
</evidence>
<dbReference type="EMBL" id="RRZK01000008">
    <property type="protein sequence ID" value="TDB65776.1"/>
    <property type="molecule type" value="Genomic_DNA"/>
</dbReference>
<dbReference type="PANTHER" id="PTHR30451">
    <property type="entry name" value="OUTER MEMBRANE USHER PROTEIN"/>
    <property type="match status" value="1"/>
</dbReference>
<dbReference type="PROSITE" id="PS01151">
    <property type="entry name" value="FIMBRIAL_USHER"/>
    <property type="match status" value="1"/>
</dbReference>
<gene>
    <name evidence="13" type="ORF">EIY72_08845</name>
</gene>
<dbReference type="InterPro" id="IPR000015">
    <property type="entry name" value="Fimb_usher"/>
</dbReference>
<keyword evidence="8 9" id="KW-0998">Cell outer membrane</keyword>
<dbReference type="InterPro" id="IPR018030">
    <property type="entry name" value="Fimbrial_membr_usher_CS"/>
</dbReference>
<evidence type="ECO:0000256" key="10">
    <source>
        <dbReference type="SAM" id="MobiDB-lite"/>
    </source>
</evidence>
<dbReference type="Pfam" id="PF13954">
    <property type="entry name" value="PapC_N"/>
    <property type="match status" value="1"/>
</dbReference>
<evidence type="ECO:0000256" key="9">
    <source>
        <dbReference type="RuleBase" id="RU003884"/>
    </source>
</evidence>
<dbReference type="InterPro" id="IPR025885">
    <property type="entry name" value="PapC_N"/>
</dbReference>
<reference evidence="14" key="1">
    <citation type="journal article" date="2019" name="bioRxiv">
        <title>Bacterially produced spermidine induces plant systemic susceptibility to pathogens.</title>
        <authorList>
            <person name="Melnyk R.A."/>
            <person name="Beskrovnaya P.A."/>
            <person name="Liu Z."/>
            <person name="Song Y."/>
            <person name="Haney C.H."/>
        </authorList>
    </citation>
    <scope>NUCLEOTIDE SEQUENCE [LARGE SCALE GENOMIC DNA]</scope>
    <source>
        <strain evidence="14">Dha-51</strain>
    </source>
</reference>
<sequence length="842" mass="90017">MGLLSATGAHADQSTSPATTEFDSQFLQVLGQNVDLKRFEQAGSVEPGTYKLEIFINAKGSVRQTVEVKAGAEGQSPRYCFKASHVKQWGVDASKLPDQENVAKILASDCIEPQKLIPQATFEMDMGSLSGNLSIPQAYAGRVERNYVAPEDWDEGITAGFVSYNANAYHSQPDSGDSNTQYSSSINSGFNVAGWRLRHNGNYTNSKGLSAYQSLNSYAQTDVTPLKSQLTLGEYFTPGDSFDSIPFSGVQIASDDGMLPDSERGFAPVIRGVADTNAKVTVRQGESVIYQTSVAPGPFVIDDLYATSYSGDMEVTVTEANGQEKRFTVPFASVVQMLRPGSSRFSVTTGEYRDDSLSKKPKFAQATYRRGITNNLSVYTGGLMSQDYASGLAGIAIGTPYGAFAFDTTFSRASNLPTTPRTQDQYGTDQSRNTLDGSASGKSYRVSYSKLLDSTNTNLAVAAYRFSSDEYLDFSDFAALQDNNGTPVYRERNRAQLNVSQPIGDYGDLYVSGLTRSYWDGRQNSTTYQVGYSKSFNWGSVGVTASRSLDDEQGYGNQYMFTVSLPLGSDAHSPRLSSTLNVNEAGDYNSQTMLSGSAGKNNQLNYGVYANVGKTDGDSSQGFGGNAQYQTSVAQVGASASSGAHYKQYSASARGTVIAHSGGVVFTPAQGETMALVEAKGAEGARLTSGDGDVIDSSGYGAVAGLNPYRNNSVGLDPKGLSDDVELKSTSQTVAPRRGAIVKLEYDTVVGKPLLLQIQPVAGHEIPFGSDVLNDKGESVAMVGQGGLVFIRGEQSALRVVWGIDADQHCQLTYTEPKGTTAQAYEQVPAQCPIGTAKMANR</sequence>
<dbReference type="InterPro" id="IPR043142">
    <property type="entry name" value="PapC-like_C_sf"/>
</dbReference>
<keyword evidence="4" id="KW-1134">Transmembrane beta strand</keyword>
<evidence type="ECO:0000313" key="13">
    <source>
        <dbReference type="EMBL" id="TDB65776.1"/>
    </source>
</evidence>
<dbReference type="PANTHER" id="PTHR30451:SF20">
    <property type="entry name" value="FIMBRIAE USHER"/>
    <property type="match status" value="1"/>
</dbReference>
<dbReference type="GO" id="GO:0015473">
    <property type="term" value="F:fimbrial usher porin activity"/>
    <property type="evidence" value="ECO:0007669"/>
    <property type="project" value="InterPro"/>
</dbReference>
<dbReference type="FunFam" id="2.60.40.3110:FF:000001">
    <property type="entry name" value="Putative fimbrial outer membrane usher"/>
    <property type="match status" value="1"/>
</dbReference>
<dbReference type="Gene3D" id="3.10.20.410">
    <property type="match status" value="1"/>
</dbReference>
<dbReference type="GO" id="GO:0009297">
    <property type="term" value="P:pilus assembly"/>
    <property type="evidence" value="ECO:0007669"/>
    <property type="project" value="InterPro"/>
</dbReference>
<keyword evidence="5 9" id="KW-0812">Transmembrane</keyword>
<keyword evidence="6" id="KW-0732">Signal</keyword>